<organism evidence="2 3">
    <name type="scientific">Natranaerobius thermophilus (strain ATCC BAA-1301 / DSM 18059 / JW/NM-WN-LF)</name>
    <dbReference type="NCBI Taxonomy" id="457570"/>
    <lineage>
        <taxon>Bacteria</taxon>
        <taxon>Bacillati</taxon>
        <taxon>Bacillota</taxon>
        <taxon>Clostridia</taxon>
        <taxon>Natranaerobiales</taxon>
        <taxon>Natranaerobiaceae</taxon>
        <taxon>Natranaerobius</taxon>
    </lineage>
</organism>
<keyword evidence="3" id="KW-1185">Reference proteome</keyword>
<dbReference type="OrthoDB" id="2080139at2"/>
<feature type="transmembrane region" description="Helical" evidence="1">
    <location>
        <begin position="199"/>
        <end position="218"/>
    </location>
</feature>
<evidence type="ECO:0000256" key="1">
    <source>
        <dbReference type="SAM" id="Phobius"/>
    </source>
</evidence>
<proteinExistence type="predicted"/>
<dbReference type="RefSeq" id="WP_012447051.1">
    <property type="nucleotide sequence ID" value="NC_010718.1"/>
</dbReference>
<feature type="transmembrane region" description="Helical" evidence="1">
    <location>
        <begin position="508"/>
        <end position="527"/>
    </location>
</feature>
<feature type="transmembrane region" description="Helical" evidence="1">
    <location>
        <begin position="266"/>
        <end position="288"/>
    </location>
</feature>
<name>B2A6N2_NATTJ</name>
<keyword evidence="1" id="KW-0812">Transmembrane</keyword>
<dbReference type="InParanoid" id="B2A6N2"/>
<feature type="transmembrane region" description="Helical" evidence="1">
    <location>
        <begin position="533"/>
        <end position="556"/>
    </location>
</feature>
<feature type="transmembrane region" description="Helical" evidence="1">
    <location>
        <begin position="160"/>
        <end position="187"/>
    </location>
</feature>
<feature type="transmembrane region" description="Helical" evidence="1">
    <location>
        <begin position="456"/>
        <end position="479"/>
    </location>
</feature>
<dbReference type="EMBL" id="CP001034">
    <property type="protein sequence ID" value="ACB84165.1"/>
    <property type="molecule type" value="Genomic_DNA"/>
</dbReference>
<dbReference type="Proteomes" id="UP000001683">
    <property type="component" value="Chromosome"/>
</dbReference>
<feature type="transmembrane region" description="Helical" evidence="1">
    <location>
        <begin position="385"/>
        <end position="404"/>
    </location>
</feature>
<gene>
    <name evidence="2" type="ordered locus">Nther_0570</name>
</gene>
<reference evidence="2 3" key="2">
    <citation type="journal article" date="2011" name="J. Bacteriol.">
        <title>Complete genome sequence of the anaerobic, halophilic alkalithermophile Natranaerobius thermophilus JW/NM-WN-LF.</title>
        <authorList>
            <person name="Zhao B."/>
            <person name="Mesbah N.M."/>
            <person name="Dalin E."/>
            <person name="Goodwin L."/>
            <person name="Nolan M."/>
            <person name="Pitluck S."/>
            <person name="Chertkov O."/>
            <person name="Brettin T.S."/>
            <person name="Han J."/>
            <person name="Larimer F.W."/>
            <person name="Land M.L."/>
            <person name="Hauser L."/>
            <person name="Kyrpides N."/>
            <person name="Wiegel J."/>
        </authorList>
    </citation>
    <scope>NUCLEOTIDE SEQUENCE [LARGE SCALE GENOMIC DNA]</scope>
    <source>
        <strain evidence="3">ATCC BAA-1301 / DSM 18059 / JW/NM-WN-LF</strain>
    </source>
</reference>
<dbReference type="Pfam" id="PF16949">
    <property type="entry name" value="ABC_tran_2"/>
    <property type="match status" value="1"/>
</dbReference>
<keyword evidence="1" id="KW-0472">Membrane</keyword>
<dbReference type="TCDB" id="3.A.1.147.5">
    <property type="family name" value="the atp-binding cassette (abc) superfamily"/>
</dbReference>
<feature type="transmembrane region" description="Helical" evidence="1">
    <location>
        <begin position="346"/>
        <end position="365"/>
    </location>
</feature>
<reference evidence="2 3" key="1">
    <citation type="submission" date="2008-04" db="EMBL/GenBank/DDBJ databases">
        <title>Complete sequence of chromosome of Natranaerobius thermophilus JW/NM-WN-LF.</title>
        <authorList>
            <consortium name="US DOE Joint Genome Institute"/>
            <person name="Copeland A."/>
            <person name="Lucas S."/>
            <person name="Lapidus A."/>
            <person name="Glavina del Rio T."/>
            <person name="Dalin E."/>
            <person name="Tice H."/>
            <person name="Bruce D."/>
            <person name="Goodwin L."/>
            <person name="Pitluck S."/>
            <person name="Chertkov O."/>
            <person name="Brettin T."/>
            <person name="Detter J.C."/>
            <person name="Han C."/>
            <person name="Kuske C.R."/>
            <person name="Schmutz J."/>
            <person name="Larimer F."/>
            <person name="Land M."/>
            <person name="Hauser L."/>
            <person name="Kyrpides N."/>
            <person name="Lykidis A."/>
            <person name="Mesbah N.M."/>
            <person name="Wiegel J."/>
        </authorList>
    </citation>
    <scope>NUCLEOTIDE SEQUENCE [LARGE SCALE GENOMIC DNA]</scope>
    <source>
        <strain evidence="3">ATCC BAA-1301 / DSM 18059 / JW/NM-WN-LF</strain>
    </source>
</reference>
<evidence type="ECO:0000313" key="2">
    <source>
        <dbReference type="EMBL" id="ACB84165.1"/>
    </source>
</evidence>
<feature type="transmembrane region" description="Helical" evidence="1">
    <location>
        <begin position="34"/>
        <end position="59"/>
    </location>
</feature>
<accession>B2A6N2</accession>
<dbReference type="InterPro" id="IPR031599">
    <property type="entry name" value="ABC_tran_2"/>
</dbReference>
<keyword evidence="1" id="KW-1133">Transmembrane helix</keyword>
<dbReference type="HOGENOM" id="CLU_478834_0_0_9"/>
<evidence type="ECO:0008006" key="4">
    <source>
        <dbReference type="Google" id="ProtNLM"/>
    </source>
</evidence>
<evidence type="ECO:0000313" key="3">
    <source>
        <dbReference type="Proteomes" id="UP000001683"/>
    </source>
</evidence>
<feature type="transmembrane region" description="Helical" evidence="1">
    <location>
        <begin position="79"/>
        <end position="102"/>
    </location>
</feature>
<dbReference type="AlphaFoldDB" id="B2A6N2"/>
<feature type="transmembrane region" description="Helical" evidence="1">
    <location>
        <begin position="425"/>
        <end position="450"/>
    </location>
</feature>
<dbReference type="STRING" id="457570.Nther_0570"/>
<feature type="transmembrane region" description="Helical" evidence="1">
    <location>
        <begin position="133"/>
        <end position="154"/>
    </location>
</feature>
<dbReference type="KEGG" id="nth:Nther_0570"/>
<protein>
    <recommendedName>
        <fullName evidence="4">ABC-2 type transport system permease protein</fullName>
    </recommendedName>
</protein>
<sequence length="569" mass="63740">MSIWNELVFLLKHQFNLTKKDFLIKDDHKSNNSFWLSIVAFGFIALLLLRLSSSIFSGIRFLFETEEQWDAGLMPILETHILATTAVLVFFFLMLNGIRIVFENYFESRDVQILLTLPLSVQAIFASKFLQSFCINVVQIIPFIGTIWLGYGLAVGAGILYLPIILFVLICGGLIFTAVATILLLVIARFVPSVVMKQAITICSFAMAFIIFVGWQYFVQIAEVEITPEGILTISQNMQAYLELELPHLWMARSLMFPLAEFDVTIWESLIPLAVTAILGFLMSVFIAEKVFLTGWSKSMDVQAGSRGKFSRKNGGIFSRLINHLSLPAISPVVKKDLLLLKRTPFMWYNILIIVAMLGILAVNFPQEGQTHHPGIFNLEASLNLLLIGLFGTQAGGSVAGIAFSAEGKALWNLQTAPISKHRLYFWKLSFGLIINLAIMKIAYLIFYLIPNLTVYPWYLSLPLLFGKALVITSVILYLDIENPKFENGDKLNRIGGDNKIQGEIRSIVSVLIQLVTAAFLGLLVIIPGAFPIWWVITISLGIFVGTAVFVTRWCYLKSIDRLSNFLIG</sequence>